<keyword evidence="4 8" id="KW-0547">Nucleotide-binding</keyword>
<dbReference type="Gene3D" id="3.40.50.300">
    <property type="entry name" value="P-loop containing nucleotide triphosphate hydrolases"/>
    <property type="match status" value="1"/>
</dbReference>
<dbReference type="InterPro" id="IPR010921">
    <property type="entry name" value="Trp_repressor/repl_initiator"/>
</dbReference>
<evidence type="ECO:0000313" key="14">
    <source>
        <dbReference type="EMBL" id="SCJ76398.1"/>
    </source>
</evidence>
<evidence type="ECO:0000256" key="11">
    <source>
        <dbReference type="RuleBase" id="RU004227"/>
    </source>
</evidence>
<dbReference type="InterPro" id="IPR013317">
    <property type="entry name" value="DnaA_dom"/>
</dbReference>
<keyword evidence="2 8" id="KW-0963">Cytoplasm</keyword>
<feature type="binding site" evidence="8">
    <location>
        <position position="165"/>
    </location>
    <ligand>
        <name>ATP</name>
        <dbReference type="ChEBI" id="CHEBI:30616"/>
    </ligand>
</feature>
<dbReference type="GO" id="GO:0006270">
    <property type="term" value="P:DNA replication initiation"/>
    <property type="evidence" value="ECO:0007669"/>
    <property type="project" value="UniProtKB-UniRule"/>
</dbReference>
<feature type="region of interest" description="Domain III, AAA+ region" evidence="8">
    <location>
        <begin position="118"/>
        <end position="334"/>
    </location>
</feature>
<dbReference type="InterPro" id="IPR020591">
    <property type="entry name" value="Chromosome_initiator_DnaA-like"/>
</dbReference>
<dbReference type="SUPFAM" id="SSF48295">
    <property type="entry name" value="TrpR-like"/>
    <property type="match status" value="1"/>
</dbReference>
<feature type="domain" description="AAA+ ATPase" evidence="12">
    <location>
        <begin position="151"/>
        <end position="280"/>
    </location>
</feature>
<evidence type="ECO:0000256" key="10">
    <source>
        <dbReference type="RuleBase" id="RU000577"/>
    </source>
</evidence>
<dbReference type="InterPro" id="IPR018312">
    <property type="entry name" value="Chromosome_initiator_DnaA_CS"/>
</dbReference>
<dbReference type="Gene3D" id="1.10.8.60">
    <property type="match status" value="1"/>
</dbReference>
<keyword evidence="7 8" id="KW-0238">DNA-binding</keyword>
<dbReference type="HAMAP" id="MF_00377">
    <property type="entry name" value="DnaA_bact"/>
    <property type="match status" value="1"/>
</dbReference>
<feature type="region of interest" description="Domain I, interacts with DnaA modulators" evidence="8">
    <location>
        <begin position="1"/>
        <end position="98"/>
    </location>
</feature>
<evidence type="ECO:0000256" key="1">
    <source>
        <dbReference type="ARBA" id="ARBA00006583"/>
    </source>
</evidence>
<dbReference type="PANTHER" id="PTHR30050:SF2">
    <property type="entry name" value="CHROMOSOMAL REPLICATION INITIATOR PROTEIN DNAA"/>
    <property type="match status" value="1"/>
</dbReference>
<proteinExistence type="inferred from homology"/>
<dbReference type="CDD" id="cd00009">
    <property type="entry name" value="AAA"/>
    <property type="match status" value="1"/>
</dbReference>
<feature type="binding site" evidence="8">
    <location>
        <position position="166"/>
    </location>
    <ligand>
        <name>ATP</name>
        <dbReference type="ChEBI" id="CHEBI:30616"/>
    </ligand>
</feature>
<dbReference type="Pfam" id="PF08299">
    <property type="entry name" value="Bac_DnaA_C"/>
    <property type="match status" value="1"/>
</dbReference>
<sequence length="455" mass="50704">MESFSDVWELVAHHCKTQLSDMVYDLWIKCIEPIKFESDTALLYVRSKFQQELIEEKYLDIIKEGFLNVLGFDVQVKISCDAKLKEGHVEHPASPAVAAPSIAAGSSSATFTKEFTGGGDYDYTFESFVVGSSNNFAHAAAMAVAANPSNVYNPLFIYGDSGLGKTHLLFAICNEIKKNDPSTNLVYVKGEEFTNEMISAIAAGTTMDFRNKYRVADVLLIDDIQFIGGKISTQEEFFHTFETLFLSGKQIVLSSDRPPKEIKTLEDRLRSRFESGLLADIQPPDFETRVAIIRRKAELLGLNLPPEVTEFIANRIKNNIRQLEGAVKKLNAYKMLEGISPTVAVAHTAIKDILSDNQPIPVTVERIINEVSRTFNVSPADIKSKKKSANISSARQVAIYVIREVTQMPMKAIGVELGGRDHSTIVYSLGEVKQKLEHNQKFAETIEDIIKNIKK</sequence>
<keyword evidence="6 8" id="KW-0446">Lipid-binding</keyword>
<dbReference type="NCBIfam" id="TIGR00362">
    <property type="entry name" value="DnaA"/>
    <property type="match status" value="1"/>
</dbReference>
<evidence type="ECO:0000259" key="13">
    <source>
        <dbReference type="SMART" id="SM00760"/>
    </source>
</evidence>
<comment type="subunit">
    <text evidence="8">Oligomerizes as a right-handed, spiral filament on DNA at oriC.</text>
</comment>
<dbReference type="AlphaFoldDB" id="A0A1C6J306"/>
<evidence type="ECO:0000256" key="6">
    <source>
        <dbReference type="ARBA" id="ARBA00023121"/>
    </source>
</evidence>
<dbReference type="GO" id="GO:0006275">
    <property type="term" value="P:regulation of DNA replication"/>
    <property type="evidence" value="ECO:0007669"/>
    <property type="project" value="UniProtKB-UniRule"/>
</dbReference>
<dbReference type="InterPro" id="IPR024633">
    <property type="entry name" value="DnaA_N_dom"/>
</dbReference>
<comment type="function">
    <text evidence="8 10">Plays an essential role in the initiation and regulation of chromosomal replication. ATP-DnaA binds to the origin of replication (oriC) to initiate formation of the DNA replication initiation complex once per cell cycle. Binds the DnaA box (a 9 base pair repeat at the origin) and separates the double-stranded (ds)DNA. Forms a right-handed helical filament on oriC DNA; dsDNA binds to the exterior of the filament while single-stranded (ss)DNA is stabiized in the filament's interior. The ATP-DnaA-oriC complex binds and stabilizes one strand of the AT-rich DNA unwinding element (DUE), permitting loading of DNA polymerase. After initiation quickly degrades to an ADP-DnaA complex that is not apt for DNA replication. Binds acidic phospholipids.</text>
</comment>
<dbReference type="InterPro" id="IPR038454">
    <property type="entry name" value="DnaA_N_sf"/>
</dbReference>
<dbReference type="SMART" id="SM00382">
    <property type="entry name" value="AAA"/>
    <property type="match status" value="1"/>
</dbReference>
<name>A0A1C6J306_9FIRM</name>
<feature type="region of interest" description="Domain IV, binds dsDNA" evidence="8">
    <location>
        <begin position="335"/>
        <end position="455"/>
    </location>
</feature>
<feature type="binding site" evidence="8">
    <location>
        <position position="162"/>
    </location>
    <ligand>
        <name>ATP</name>
        <dbReference type="ChEBI" id="CHEBI:30616"/>
    </ligand>
</feature>
<evidence type="ECO:0000256" key="7">
    <source>
        <dbReference type="ARBA" id="ARBA00023125"/>
    </source>
</evidence>
<comment type="domain">
    <text evidence="8">Domain I is involved in oligomerization and binding regulators, domain II is flexibile and of varying length in different bacteria, domain III forms the AAA+ region, while domain IV binds dsDNA.</text>
</comment>
<accession>A0A1C6J306</accession>
<dbReference type="PROSITE" id="PS01008">
    <property type="entry name" value="DNAA"/>
    <property type="match status" value="1"/>
</dbReference>
<dbReference type="GO" id="GO:0005886">
    <property type="term" value="C:plasma membrane"/>
    <property type="evidence" value="ECO:0007669"/>
    <property type="project" value="TreeGrafter"/>
</dbReference>
<dbReference type="CDD" id="cd06571">
    <property type="entry name" value="Bac_DnaA_C"/>
    <property type="match status" value="1"/>
</dbReference>
<evidence type="ECO:0000256" key="9">
    <source>
        <dbReference type="NCBIfam" id="TIGR00362"/>
    </source>
</evidence>
<dbReference type="EMBL" id="FMHG01000001">
    <property type="protein sequence ID" value="SCJ76398.1"/>
    <property type="molecule type" value="Genomic_DNA"/>
</dbReference>
<feature type="domain" description="Chromosomal replication initiator DnaA C-terminal" evidence="13">
    <location>
        <begin position="363"/>
        <end position="432"/>
    </location>
</feature>
<dbReference type="InterPro" id="IPR013159">
    <property type="entry name" value="DnaA_C"/>
</dbReference>
<feature type="binding site" evidence="8">
    <location>
        <position position="164"/>
    </location>
    <ligand>
        <name>ATP</name>
        <dbReference type="ChEBI" id="CHEBI:30616"/>
    </ligand>
</feature>
<dbReference type="GO" id="GO:0005737">
    <property type="term" value="C:cytoplasm"/>
    <property type="evidence" value="ECO:0007669"/>
    <property type="project" value="UniProtKB-SubCell"/>
</dbReference>
<keyword evidence="3 8" id="KW-0235">DNA replication</keyword>
<dbReference type="GO" id="GO:0005524">
    <property type="term" value="F:ATP binding"/>
    <property type="evidence" value="ECO:0007669"/>
    <property type="project" value="UniProtKB-UniRule"/>
</dbReference>
<dbReference type="InterPro" id="IPR001957">
    <property type="entry name" value="Chromosome_initiator_DnaA"/>
</dbReference>
<dbReference type="SMART" id="SM00760">
    <property type="entry name" value="Bac_DnaA_C"/>
    <property type="match status" value="1"/>
</dbReference>
<dbReference type="PANTHER" id="PTHR30050">
    <property type="entry name" value="CHROMOSOMAL REPLICATION INITIATOR PROTEIN DNAA"/>
    <property type="match status" value="1"/>
</dbReference>
<dbReference type="Pfam" id="PF00308">
    <property type="entry name" value="Bac_DnaA"/>
    <property type="match status" value="1"/>
</dbReference>
<comment type="caution">
    <text evidence="8">Lacks conserved residue(s) required for the propagation of feature annotation.</text>
</comment>
<evidence type="ECO:0000256" key="2">
    <source>
        <dbReference type="ARBA" id="ARBA00022490"/>
    </source>
</evidence>
<dbReference type="SUPFAM" id="SSF52540">
    <property type="entry name" value="P-loop containing nucleoside triphosphate hydrolases"/>
    <property type="match status" value="1"/>
</dbReference>
<dbReference type="PRINTS" id="PR00051">
    <property type="entry name" value="DNAA"/>
</dbReference>
<dbReference type="InterPro" id="IPR003593">
    <property type="entry name" value="AAA+_ATPase"/>
</dbReference>
<dbReference type="Pfam" id="PF11638">
    <property type="entry name" value="DnaA_N"/>
    <property type="match status" value="1"/>
</dbReference>
<dbReference type="FunFam" id="3.40.50.300:FF:000668">
    <property type="entry name" value="Chromosomal replication initiator protein DnaA"/>
    <property type="match status" value="1"/>
</dbReference>
<comment type="similarity">
    <text evidence="1 8 11">Belongs to the DnaA family.</text>
</comment>
<dbReference type="Gene3D" id="3.30.300.180">
    <property type="match status" value="1"/>
</dbReference>
<keyword evidence="5 8" id="KW-0067">ATP-binding</keyword>
<gene>
    <name evidence="8 14" type="primary">dnaA</name>
    <name evidence="14" type="ORF">SAMEA3545359_01874</name>
</gene>
<dbReference type="Gene3D" id="1.10.1750.10">
    <property type="match status" value="1"/>
</dbReference>
<reference evidence="14" key="1">
    <citation type="submission" date="2015-09" db="EMBL/GenBank/DDBJ databases">
        <authorList>
            <consortium name="Pathogen Informatics"/>
        </authorList>
    </citation>
    <scope>NUCLEOTIDE SEQUENCE</scope>
    <source>
        <strain evidence="14">2789STDY5834896</strain>
    </source>
</reference>
<dbReference type="InterPro" id="IPR027417">
    <property type="entry name" value="P-loop_NTPase"/>
</dbReference>
<evidence type="ECO:0000256" key="4">
    <source>
        <dbReference type="ARBA" id="ARBA00022741"/>
    </source>
</evidence>
<evidence type="ECO:0000256" key="8">
    <source>
        <dbReference type="HAMAP-Rule" id="MF_00377"/>
    </source>
</evidence>
<comment type="subcellular location">
    <subcellularLocation>
        <location evidence="8">Cytoplasm</location>
    </subcellularLocation>
</comment>
<dbReference type="GO" id="GO:0008289">
    <property type="term" value="F:lipid binding"/>
    <property type="evidence" value="ECO:0007669"/>
    <property type="project" value="UniProtKB-KW"/>
</dbReference>
<evidence type="ECO:0000259" key="12">
    <source>
        <dbReference type="SMART" id="SM00382"/>
    </source>
</evidence>
<dbReference type="GO" id="GO:0003688">
    <property type="term" value="F:DNA replication origin binding"/>
    <property type="evidence" value="ECO:0007669"/>
    <property type="project" value="UniProtKB-UniRule"/>
</dbReference>
<organism evidence="14">
    <name type="scientific">uncultured Anaerotruncus sp</name>
    <dbReference type="NCBI Taxonomy" id="905011"/>
    <lineage>
        <taxon>Bacteria</taxon>
        <taxon>Bacillati</taxon>
        <taxon>Bacillota</taxon>
        <taxon>Clostridia</taxon>
        <taxon>Eubacteriales</taxon>
        <taxon>Oscillospiraceae</taxon>
        <taxon>Anaerotruncus</taxon>
        <taxon>environmental samples</taxon>
    </lineage>
</organism>
<protein>
    <recommendedName>
        <fullName evidence="8 9">Chromosomal replication initiator protein DnaA</fullName>
    </recommendedName>
</protein>
<evidence type="ECO:0000256" key="5">
    <source>
        <dbReference type="ARBA" id="ARBA00022840"/>
    </source>
</evidence>
<evidence type="ECO:0000256" key="3">
    <source>
        <dbReference type="ARBA" id="ARBA00022705"/>
    </source>
</evidence>